<evidence type="ECO:0000313" key="2">
    <source>
        <dbReference type="Proteomes" id="UP001153076"/>
    </source>
</evidence>
<dbReference type="InterPro" id="IPR036691">
    <property type="entry name" value="Endo/exonu/phosph_ase_sf"/>
</dbReference>
<accession>A0A9Q1GHP3</accession>
<gene>
    <name evidence="1" type="ORF">Cgig2_021085</name>
</gene>
<name>A0A9Q1GHP3_9CARY</name>
<keyword evidence="2" id="KW-1185">Reference proteome</keyword>
<sequence length="240" mass="28273">MFVEWHRSKASGFQGEYGYRGIPKTLMLRSFRLKHMPINRKRGILGRHPAVWHTIRQPWLLMGNYNDTINLQERIGCIEMLRCCDRFKHWIENNGFIDLGFSGHQFTWIRATISPPKNARVLTGPCAIRNSEPDFRREKCNIFSKTIPTIYRYRFAQISCKPKPFRFQVACNTHEGLQRTLWENWCDNAAIVPALQSLLSALNTWNREVFDNDRHTCYFHTSTAIRRKLNRIEALQDTKG</sequence>
<dbReference type="SUPFAM" id="SSF56219">
    <property type="entry name" value="DNase I-like"/>
    <property type="match status" value="1"/>
</dbReference>
<dbReference type="EMBL" id="JAKOGI010003785">
    <property type="protein sequence ID" value="KAJ8420163.1"/>
    <property type="molecule type" value="Genomic_DNA"/>
</dbReference>
<dbReference type="AlphaFoldDB" id="A0A9Q1GHP3"/>
<comment type="caution">
    <text evidence="1">The sequence shown here is derived from an EMBL/GenBank/DDBJ whole genome shotgun (WGS) entry which is preliminary data.</text>
</comment>
<proteinExistence type="predicted"/>
<evidence type="ECO:0000313" key="1">
    <source>
        <dbReference type="EMBL" id="KAJ8420163.1"/>
    </source>
</evidence>
<reference evidence="1" key="1">
    <citation type="submission" date="2022-04" db="EMBL/GenBank/DDBJ databases">
        <title>Carnegiea gigantea Genome sequencing and assembly v2.</title>
        <authorList>
            <person name="Copetti D."/>
            <person name="Sanderson M.J."/>
            <person name="Burquez A."/>
            <person name="Wojciechowski M.F."/>
        </authorList>
    </citation>
    <scope>NUCLEOTIDE SEQUENCE</scope>
    <source>
        <strain evidence="1">SGP5-SGP5p</strain>
        <tissue evidence="1">Aerial part</tissue>
    </source>
</reference>
<dbReference type="OrthoDB" id="1935929at2759"/>
<protein>
    <submittedName>
        <fullName evidence="1">Uncharacterized protein</fullName>
    </submittedName>
</protein>
<dbReference type="Proteomes" id="UP001153076">
    <property type="component" value="Unassembled WGS sequence"/>
</dbReference>
<organism evidence="1 2">
    <name type="scientific">Carnegiea gigantea</name>
    <dbReference type="NCBI Taxonomy" id="171969"/>
    <lineage>
        <taxon>Eukaryota</taxon>
        <taxon>Viridiplantae</taxon>
        <taxon>Streptophyta</taxon>
        <taxon>Embryophyta</taxon>
        <taxon>Tracheophyta</taxon>
        <taxon>Spermatophyta</taxon>
        <taxon>Magnoliopsida</taxon>
        <taxon>eudicotyledons</taxon>
        <taxon>Gunneridae</taxon>
        <taxon>Pentapetalae</taxon>
        <taxon>Caryophyllales</taxon>
        <taxon>Cactineae</taxon>
        <taxon>Cactaceae</taxon>
        <taxon>Cactoideae</taxon>
        <taxon>Echinocereeae</taxon>
        <taxon>Carnegiea</taxon>
    </lineage>
</organism>